<reference evidence="2" key="1">
    <citation type="journal article" date="2023" name="Nat. Plants">
        <title>Single-cell RNA sequencing provides a high-resolution roadmap for understanding the multicellular compartmentation of specialized metabolism.</title>
        <authorList>
            <person name="Sun S."/>
            <person name="Shen X."/>
            <person name="Li Y."/>
            <person name="Li Y."/>
            <person name="Wang S."/>
            <person name="Li R."/>
            <person name="Zhang H."/>
            <person name="Shen G."/>
            <person name="Guo B."/>
            <person name="Wei J."/>
            <person name="Xu J."/>
            <person name="St-Pierre B."/>
            <person name="Chen S."/>
            <person name="Sun C."/>
        </authorList>
    </citation>
    <scope>NUCLEOTIDE SEQUENCE [LARGE SCALE GENOMIC DNA]</scope>
</reference>
<name>A0ACC0B5D0_CATRO</name>
<dbReference type="Proteomes" id="UP001060085">
    <property type="component" value="Linkage Group LG04"/>
</dbReference>
<evidence type="ECO:0000313" key="2">
    <source>
        <dbReference type="Proteomes" id="UP001060085"/>
    </source>
</evidence>
<gene>
    <name evidence="1" type="ORF">M9H77_17702</name>
</gene>
<protein>
    <submittedName>
        <fullName evidence="1">Uncharacterized protein</fullName>
    </submittedName>
</protein>
<sequence>MGRSGRKGGQGPMGGGTLKGEEGERRIKVVVSGQREESKLWLWLFIEDNSVWGIALETVQ</sequence>
<accession>A0ACC0B5D0</accession>
<keyword evidence="2" id="KW-1185">Reference proteome</keyword>
<proteinExistence type="predicted"/>
<evidence type="ECO:0000313" key="1">
    <source>
        <dbReference type="EMBL" id="KAI5667849.1"/>
    </source>
</evidence>
<dbReference type="EMBL" id="CM044704">
    <property type="protein sequence ID" value="KAI5667849.1"/>
    <property type="molecule type" value="Genomic_DNA"/>
</dbReference>
<comment type="caution">
    <text evidence="1">The sequence shown here is derived from an EMBL/GenBank/DDBJ whole genome shotgun (WGS) entry which is preliminary data.</text>
</comment>
<organism evidence="1 2">
    <name type="scientific">Catharanthus roseus</name>
    <name type="common">Madagascar periwinkle</name>
    <name type="synonym">Vinca rosea</name>
    <dbReference type="NCBI Taxonomy" id="4058"/>
    <lineage>
        <taxon>Eukaryota</taxon>
        <taxon>Viridiplantae</taxon>
        <taxon>Streptophyta</taxon>
        <taxon>Embryophyta</taxon>
        <taxon>Tracheophyta</taxon>
        <taxon>Spermatophyta</taxon>
        <taxon>Magnoliopsida</taxon>
        <taxon>eudicotyledons</taxon>
        <taxon>Gunneridae</taxon>
        <taxon>Pentapetalae</taxon>
        <taxon>asterids</taxon>
        <taxon>lamiids</taxon>
        <taxon>Gentianales</taxon>
        <taxon>Apocynaceae</taxon>
        <taxon>Rauvolfioideae</taxon>
        <taxon>Vinceae</taxon>
        <taxon>Catharanthinae</taxon>
        <taxon>Catharanthus</taxon>
    </lineage>
</organism>